<name>A0A841TVS4_9BACL</name>
<evidence type="ECO:0000256" key="9">
    <source>
        <dbReference type="ARBA" id="ARBA00022597"/>
    </source>
</evidence>
<comment type="caution">
    <text evidence="20">The sequence shown here is derived from an EMBL/GenBank/DDBJ whole genome shotgun (WGS) entry which is preliminary data.</text>
</comment>
<dbReference type="InterPro" id="IPR013014">
    <property type="entry name" value="PTS_EIIC_2"/>
</dbReference>
<accession>A0A841TVS4</accession>
<dbReference type="EC" id="2.7.1.197" evidence="4"/>
<feature type="domain" description="PTS EIIC type-2" evidence="19">
    <location>
        <begin position="4"/>
        <end position="339"/>
    </location>
</feature>
<evidence type="ECO:0000256" key="6">
    <source>
        <dbReference type="ARBA" id="ARBA00022448"/>
    </source>
</evidence>
<feature type="transmembrane region" description="Helical" evidence="18">
    <location>
        <begin position="164"/>
        <end position="185"/>
    </location>
</feature>
<feature type="compositionally biased region" description="Basic and acidic residues" evidence="17">
    <location>
        <begin position="406"/>
        <end position="423"/>
    </location>
</feature>
<comment type="subcellular location">
    <subcellularLocation>
        <location evidence="3">Cell membrane</location>
        <topology evidence="3">Multi-pass membrane protein</topology>
    </subcellularLocation>
</comment>
<comment type="catalytic activity">
    <reaction evidence="1">
        <text>D-mannitol(out) + N(pros)-phospho-L-histidyl-[protein] = D-mannitol 1-phosphate(in) + L-histidyl-[protein]</text>
        <dbReference type="Rhea" id="RHEA:33363"/>
        <dbReference type="Rhea" id="RHEA-COMP:9745"/>
        <dbReference type="Rhea" id="RHEA-COMP:9746"/>
        <dbReference type="ChEBI" id="CHEBI:16899"/>
        <dbReference type="ChEBI" id="CHEBI:29979"/>
        <dbReference type="ChEBI" id="CHEBI:61381"/>
        <dbReference type="ChEBI" id="CHEBI:64837"/>
        <dbReference type="EC" id="2.7.1.197"/>
    </reaction>
</comment>
<dbReference type="GO" id="GO:0022872">
    <property type="term" value="F:protein-N(PI)-phosphohistidine-mannitol phosphotransferase system transmembrane transporter activity"/>
    <property type="evidence" value="ECO:0007669"/>
    <property type="project" value="InterPro"/>
</dbReference>
<proteinExistence type="predicted"/>
<evidence type="ECO:0000256" key="3">
    <source>
        <dbReference type="ARBA" id="ARBA00004651"/>
    </source>
</evidence>
<evidence type="ECO:0000256" key="15">
    <source>
        <dbReference type="ARBA" id="ARBA00023136"/>
    </source>
</evidence>
<reference evidence="20 21" key="1">
    <citation type="submission" date="2020-08" db="EMBL/GenBank/DDBJ databases">
        <title>Cohnella phylogeny.</title>
        <authorList>
            <person name="Dunlap C."/>
        </authorList>
    </citation>
    <scope>NUCLEOTIDE SEQUENCE [LARGE SCALE GENOMIC DNA]</scope>
    <source>
        <strain evidence="20 21">DSM 25239</strain>
    </source>
</reference>
<feature type="region of interest" description="Disordered" evidence="17">
    <location>
        <begin position="634"/>
        <end position="658"/>
    </location>
</feature>
<dbReference type="Gene3D" id="3.40.50.2300">
    <property type="match status" value="1"/>
</dbReference>
<dbReference type="Pfam" id="PF02302">
    <property type="entry name" value="PTS_IIB"/>
    <property type="match status" value="1"/>
</dbReference>
<feature type="transmembrane region" description="Helical" evidence="18">
    <location>
        <begin position="124"/>
        <end position="143"/>
    </location>
</feature>
<dbReference type="Pfam" id="PF02378">
    <property type="entry name" value="PTS_EIIC"/>
    <property type="match status" value="1"/>
</dbReference>
<keyword evidence="21" id="KW-1185">Reference proteome</keyword>
<dbReference type="CDD" id="cd05567">
    <property type="entry name" value="PTS_IIB_mannitol"/>
    <property type="match status" value="1"/>
</dbReference>
<feature type="transmembrane region" description="Helical" evidence="18">
    <location>
        <begin position="40"/>
        <end position="59"/>
    </location>
</feature>
<evidence type="ECO:0000256" key="1">
    <source>
        <dbReference type="ARBA" id="ARBA00001655"/>
    </source>
</evidence>
<evidence type="ECO:0000313" key="20">
    <source>
        <dbReference type="EMBL" id="MBB6690283.1"/>
    </source>
</evidence>
<keyword evidence="8" id="KW-0597">Phosphoprotein</keyword>
<feature type="transmembrane region" description="Helical" evidence="18">
    <location>
        <begin position="304"/>
        <end position="326"/>
    </location>
</feature>
<keyword evidence="13" id="KW-0418">Kinase</keyword>
<feature type="transmembrane region" description="Helical" evidence="18">
    <location>
        <begin position="205"/>
        <end position="225"/>
    </location>
</feature>
<evidence type="ECO:0000256" key="10">
    <source>
        <dbReference type="ARBA" id="ARBA00022679"/>
    </source>
</evidence>
<feature type="compositionally biased region" description="Basic and acidic residues" evidence="17">
    <location>
        <begin position="634"/>
        <end position="650"/>
    </location>
</feature>
<organism evidence="20 21">
    <name type="scientific">Cohnella xylanilytica</name>
    <dbReference type="NCBI Taxonomy" id="557555"/>
    <lineage>
        <taxon>Bacteria</taxon>
        <taxon>Bacillati</taxon>
        <taxon>Bacillota</taxon>
        <taxon>Bacilli</taxon>
        <taxon>Bacillales</taxon>
        <taxon>Paenibacillaceae</taxon>
        <taxon>Cohnella</taxon>
    </lineage>
</organism>
<dbReference type="PANTHER" id="PTHR30181">
    <property type="entry name" value="MANNITOL PERMEASE IIC COMPONENT"/>
    <property type="match status" value="1"/>
</dbReference>
<feature type="transmembrane region" description="Helical" evidence="18">
    <location>
        <begin position="71"/>
        <end position="104"/>
    </location>
</feature>
<keyword evidence="9" id="KW-0762">Sugar transport</keyword>
<keyword evidence="11" id="KW-0598">Phosphotransferase system</keyword>
<feature type="transmembrane region" description="Helical" evidence="18">
    <location>
        <begin position="274"/>
        <end position="297"/>
    </location>
</feature>
<dbReference type="InterPro" id="IPR036095">
    <property type="entry name" value="PTS_EIIB-like_sf"/>
</dbReference>
<evidence type="ECO:0000256" key="7">
    <source>
        <dbReference type="ARBA" id="ARBA00022475"/>
    </source>
</evidence>
<dbReference type="AlphaFoldDB" id="A0A841TVS4"/>
<gene>
    <name evidence="20" type="ORF">H7B90_02615</name>
</gene>
<evidence type="ECO:0000256" key="17">
    <source>
        <dbReference type="SAM" id="MobiDB-lite"/>
    </source>
</evidence>
<keyword evidence="7" id="KW-1003">Cell membrane</keyword>
<dbReference type="Proteomes" id="UP000553776">
    <property type="component" value="Unassembled WGS sequence"/>
</dbReference>
<feature type="compositionally biased region" description="Basic and acidic residues" evidence="17">
    <location>
        <begin position="359"/>
        <end position="380"/>
    </location>
</feature>
<evidence type="ECO:0000256" key="4">
    <source>
        <dbReference type="ARBA" id="ARBA00011909"/>
    </source>
</evidence>
<feature type="compositionally biased region" description="Low complexity" evidence="17">
    <location>
        <begin position="383"/>
        <end position="401"/>
    </location>
</feature>
<dbReference type="GO" id="GO:0005886">
    <property type="term" value="C:plasma membrane"/>
    <property type="evidence" value="ECO:0007669"/>
    <property type="project" value="UniProtKB-SubCell"/>
</dbReference>
<dbReference type="SUPFAM" id="SSF52794">
    <property type="entry name" value="PTS system IIB component-like"/>
    <property type="match status" value="1"/>
</dbReference>
<evidence type="ECO:0000256" key="2">
    <source>
        <dbReference type="ARBA" id="ARBA00002434"/>
    </source>
</evidence>
<evidence type="ECO:0000256" key="13">
    <source>
        <dbReference type="ARBA" id="ARBA00022777"/>
    </source>
</evidence>
<sequence>MYKLGRLLSAIVSQNVSVLIVVGILRALFGVYGWFPDDGLHLLVGPMLNWLVPVLLGYTGGQLMGGKRGGVVAAIVLFALVLASSVSMIFIAMLVGPAIGWFVSRIDRLMENRLPSGFELLMSNFLHAAIAAALAVFSFAYFGQALSAWIREVNEGLIAVVNSGWLPAAAALIEPAKILFLNNVVNYGLMGPLGISQLHDLSKSIFFLLEANPGPAIGVLLAYVVKSRGKRKRHAGATLAIHALGGIQEVYFPYVLMRPVLLVPLIGGSMAGIWIFQFLDAGLVAMASPSSLLLIAALAPRDDLVPILTGIAASSAVSFVLSYVLVKALPEIPGETMGHRELNVVQRLQHVQQWDDLRAAPHPVREVRRSPGRPGAEKRANGAAESADRPASSPSPSSGQEGEAEAPSRAEDAGGGRESEPKRVPGTICFACDAGMGSSAMGAAMLRKKLKAAGWTDAVKVVHSSLDRIPPEADLIITHRYLLRRAMASAPGREYLALESYTNSPVYDEIVDRLRGRSSSFALEEKHVYLGCEAATLADALRQTAARLVRLGFAAEAALAGPDAGERTRAVRLDRSLGIGLAELRPGGGTNAAAASGAVVLQFPDGVPLDGGGRLYALIGIAGSGQPIFEWAAERPDAEQERSGEPEPPERLLATRSKRELLDGVRRMMAERAPFEEEPATANG</sequence>
<protein>
    <recommendedName>
        <fullName evidence="5">PTS system mannitol-specific EIICB component</fullName>
        <ecNumber evidence="4">2.7.1.197</ecNumber>
    </recommendedName>
    <alternativeName>
        <fullName evidence="16">EIICB-Mtl</fullName>
    </alternativeName>
</protein>
<keyword evidence="14 18" id="KW-1133">Transmembrane helix</keyword>
<evidence type="ECO:0000259" key="19">
    <source>
        <dbReference type="PROSITE" id="PS51104"/>
    </source>
</evidence>
<evidence type="ECO:0000256" key="11">
    <source>
        <dbReference type="ARBA" id="ARBA00022683"/>
    </source>
</evidence>
<dbReference type="RefSeq" id="WP_185134302.1">
    <property type="nucleotide sequence ID" value="NZ_JACJVR010000005.1"/>
</dbReference>
<evidence type="ECO:0000256" key="18">
    <source>
        <dbReference type="SAM" id="Phobius"/>
    </source>
</evidence>
<dbReference type="InterPro" id="IPR003352">
    <property type="entry name" value="PTS_EIIC"/>
</dbReference>
<evidence type="ECO:0000256" key="8">
    <source>
        <dbReference type="ARBA" id="ARBA00022553"/>
    </source>
</evidence>
<evidence type="ECO:0000256" key="14">
    <source>
        <dbReference type="ARBA" id="ARBA00022989"/>
    </source>
</evidence>
<dbReference type="InterPro" id="IPR003501">
    <property type="entry name" value="PTS_EIIB_2/3"/>
</dbReference>
<feature type="region of interest" description="Disordered" evidence="17">
    <location>
        <begin position="359"/>
        <end position="424"/>
    </location>
</feature>
<evidence type="ECO:0000256" key="12">
    <source>
        <dbReference type="ARBA" id="ARBA00022692"/>
    </source>
</evidence>
<dbReference type="InterPro" id="IPR029503">
    <property type="entry name" value="PTS_EIIB_mannitol"/>
</dbReference>
<dbReference type="InterPro" id="IPR050893">
    <property type="entry name" value="Sugar_PTS"/>
</dbReference>
<comment type="function">
    <text evidence="2">The phosphoenolpyruvate-dependent sugar phosphotransferase system (sugar PTS), a major carbohydrate active transport system, catalyzes the phosphorylation of incoming sugar substrates concomitantly with their translocation across the cell membrane. The enzyme II CmtAB PTS system is involved in D-mannitol transport.</text>
</comment>
<keyword evidence="15 18" id="KW-0472">Membrane</keyword>
<dbReference type="GO" id="GO:0009401">
    <property type="term" value="P:phosphoenolpyruvate-dependent sugar phosphotransferase system"/>
    <property type="evidence" value="ECO:0007669"/>
    <property type="project" value="UniProtKB-KW"/>
</dbReference>
<evidence type="ECO:0000256" key="5">
    <source>
        <dbReference type="ARBA" id="ARBA00021825"/>
    </source>
</evidence>
<dbReference type="EMBL" id="JACJVR010000005">
    <property type="protein sequence ID" value="MBB6690283.1"/>
    <property type="molecule type" value="Genomic_DNA"/>
</dbReference>
<dbReference type="PANTHER" id="PTHR30181:SF3">
    <property type="entry name" value="MULTIPHOSPHORYL TRANSFER PROTEIN"/>
    <property type="match status" value="1"/>
</dbReference>
<feature type="transmembrane region" description="Helical" evidence="18">
    <location>
        <begin position="12"/>
        <end position="34"/>
    </location>
</feature>
<dbReference type="PROSITE" id="PS51104">
    <property type="entry name" value="PTS_EIIC_TYPE_2"/>
    <property type="match status" value="1"/>
</dbReference>
<keyword evidence="10" id="KW-0808">Transferase</keyword>
<dbReference type="GO" id="GO:0090563">
    <property type="term" value="F:protein-phosphocysteine-sugar phosphotransferase activity"/>
    <property type="evidence" value="ECO:0007669"/>
    <property type="project" value="TreeGrafter"/>
</dbReference>
<keyword evidence="12 18" id="KW-0812">Transmembrane</keyword>
<evidence type="ECO:0000256" key="16">
    <source>
        <dbReference type="ARBA" id="ARBA00033349"/>
    </source>
</evidence>
<evidence type="ECO:0000313" key="21">
    <source>
        <dbReference type="Proteomes" id="UP000553776"/>
    </source>
</evidence>
<keyword evidence="6" id="KW-0813">Transport</keyword>